<sequence>MQKELHQKHPKQLENDYIHEIASIGWLVSGKLFAETKGLAIAIQDQVVFTRNYRKHIIKQNIDDSCRRCFCSSETVFHILSSCSVLVSTDYSERHKPSLILFILI</sequence>
<accession>A0ABD2N8G3</accession>
<protein>
    <recommendedName>
        <fullName evidence="3">Reverse transcriptase zinc-binding domain-containing protein</fullName>
    </recommendedName>
</protein>
<evidence type="ECO:0000313" key="2">
    <source>
        <dbReference type="Proteomes" id="UP001516400"/>
    </source>
</evidence>
<evidence type="ECO:0000313" key="1">
    <source>
        <dbReference type="EMBL" id="KAL3275086.1"/>
    </source>
</evidence>
<dbReference type="PANTHER" id="PTHR35450:SF2">
    <property type="entry name" value="REVERSE TRANSCRIPTASE DOMAIN-CONTAINING PROTEIN"/>
    <property type="match status" value="1"/>
</dbReference>
<dbReference type="Proteomes" id="UP001516400">
    <property type="component" value="Unassembled WGS sequence"/>
</dbReference>
<dbReference type="AlphaFoldDB" id="A0ABD2N8G3"/>
<proteinExistence type="predicted"/>
<name>A0ABD2N8G3_9CUCU</name>
<evidence type="ECO:0008006" key="3">
    <source>
        <dbReference type="Google" id="ProtNLM"/>
    </source>
</evidence>
<dbReference type="PANTHER" id="PTHR35450">
    <property type="entry name" value="REVERSE TRANSCRIPTASE DOMAIN-CONTAINING PROTEIN"/>
    <property type="match status" value="1"/>
</dbReference>
<comment type="caution">
    <text evidence="1">The sequence shown here is derived from an EMBL/GenBank/DDBJ whole genome shotgun (WGS) entry which is preliminary data.</text>
</comment>
<reference evidence="1 2" key="1">
    <citation type="journal article" date="2021" name="BMC Biol.">
        <title>Horizontally acquired antibacterial genes associated with adaptive radiation of ladybird beetles.</title>
        <authorList>
            <person name="Li H.S."/>
            <person name="Tang X.F."/>
            <person name="Huang Y.H."/>
            <person name="Xu Z.Y."/>
            <person name="Chen M.L."/>
            <person name="Du X.Y."/>
            <person name="Qiu B.Y."/>
            <person name="Chen P.T."/>
            <person name="Zhang W."/>
            <person name="Slipinski A."/>
            <person name="Escalona H.E."/>
            <person name="Waterhouse R.M."/>
            <person name="Zwick A."/>
            <person name="Pang H."/>
        </authorList>
    </citation>
    <scope>NUCLEOTIDE SEQUENCE [LARGE SCALE GENOMIC DNA]</scope>
    <source>
        <strain evidence="1">SYSU2018</strain>
    </source>
</reference>
<dbReference type="EMBL" id="JABFTP020000083">
    <property type="protein sequence ID" value="KAL3275086.1"/>
    <property type="molecule type" value="Genomic_DNA"/>
</dbReference>
<organism evidence="1 2">
    <name type="scientific">Cryptolaemus montrouzieri</name>
    <dbReference type="NCBI Taxonomy" id="559131"/>
    <lineage>
        <taxon>Eukaryota</taxon>
        <taxon>Metazoa</taxon>
        <taxon>Ecdysozoa</taxon>
        <taxon>Arthropoda</taxon>
        <taxon>Hexapoda</taxon>
        <taxon>Insecta</taxon>
        <taxon>Pterygota</taxon>
        <taxon>Neoptera</taxon>
        <taxon>Endopterygota</taxon>
        <taxon>Coleoptera</taxon>
        <taxon>Polyphaga</taxon>
        <taxon>Cucujiformia</taxon>
        <taxon>Coccinelloidea</taxon>
        <taxon>Coccinellidae</taxon>
        <taxon>Scymninae</taxon>
        <taxon>Scymnini</taxon>
        <taxon>Cryptolaemus</taxon>
    </lineage>
</organism>
<keyword evidence="2" id="KW-1185">Reference proteome</keyword>
<gene>
    <name evidence="1" type="ORF">HHI36_019858</name>
</gene>